<proteinExistence type="predicted"/>
<dbReference type="PANTHER" id="PTHR12563:SF17">
    <property type="entry name" value="DIHYDROXYACETONE PHOSPHATE ACYLTRANSFERASE"/>
    <property type="match status" value="1"/>
</dbReference>
<keyword evidence="2" id="KW-1185">Reference proteome</keyword>
<dbReference type="AlphaFoldDB" id="A0A2G9TSV7"/>
<dbReference type="GO" id="GO:0019432">
    <property type="term" value="P:triglyceride biosynthetic process"/>
    <property type="evidence" value="ECO:0007669"/>
    <property type="project" value="TreeGrafter"/>
</dbReference>
<accession>A0A2G9TSV7</accession>
<evidence type="ECO:0000313" key="1">
    <source>
        <dbReference type="EMBL" id="PIO61017.1"/>
    </source>
</evidence>
<dbReference type="Proteomes" id="UP000230423">
    <property type="component" value="Unassembled WGS sequence"/>
</dbReference>
<protein>
    <submittedName>
        <fullName evidence="1">Uncharacterized protein</fullName>
    </submittedName>
</protein>
<sequence length="118" mass="13180">EVPLPAIAAGMDFTNSWFMSEVLRRCGAFYIRRAIGQLVVPVTTNYDKLLEEMLYSYELLGFPKPKESTSGATAGVAKRKDIVRAETRGAVCCGPWGQIGQRWFAQKEMIELVELCMA</sequence>
<dbReference type="EMBL" id="KZ354383">
    <property type="protein sequence ID" value="PIO61017.1"/>
    <property type="molecule type" value="Genomic_DNA"/>
</dbReference>
<dbReference type="GO" id="GO:0031966">
    <property type="term" value="C:mitochondrial membrane"/>
    <property type="evidence" value="ECO:0007669"/>
    <property type="project" value="TreeGrafter"/>
</dbReference>
<gene>
    <name evidence="1" type="ORF">TELCIR_17474</name>
</gene>
<dbReference type="GO" id="GO:0008611">
    <property type="term" value="P:ether lipid biosynthetic process"/>
    <property type="evidence" value="ECO:0007669"/>
    <property type="project" value="TreeGrafter"/>
</dbReference>
<reference evidence="1 2" key="1">
    <citation type="submission" date="2015-09" db="EMBL/GenBank/DDBJ databases">
        <title>Draft genome of the parasitic nematode Teladorsagia circumcincta isolate WARC Sus (inbred).</title>
        <authorList>
            <person name="Mitreva M."/>
        </authorList>
    </citation>
    <scope>NUCLEOTIDE SEQUENCE [LARGE SCALE GENOMIC DNA]</scope>
    <source>
        <strain evidence="1 2">S</strain>
    </source>
</reference>
<dbReference type="GO" id="GO:0008654">
    <property type="term" value="P:phospholipid biosynthetic process"/>
    <property type="evidence" value="ECO:0007669"/>
    <property type="project" value="TreeGrafter"/>
</dbReference>
<dbReference type="GO" id="GO:0006631">
    <property type="term" value="P:fatty acid metabolic process"/>
    <property type="evidence" value="ECO:0007669"/>
    <property type="project" value="TreeGrafter"/>
</dbReference>
<name>A0A2G9TSV7_TELCI</name>
<dbReference type="GO" id="GO:0005778">
    <property type="term" value="C:peroxisomal membrane"/>
    <property type="evidence" value="ECO:0007669"/>
    <property type="project" value="TreeGrafter"/>
</dbReference>
<feature type="non-terminal residue" evidence="1">
    <location>
        <position position="1"/>
    </location>
</feature>
<dbReference type="InterPro" id="IPR022284">
    <property type="entry name" value="GPAT/DHAPAT"/>
</dbReference>
<organism evidence="1 2">
    <name type="scientific">Teladorsagia circumcincta</name>
    <name type="common">Brown stomach worm</name>
    <name type="synonym">Ostertagia circumcincta</name>
    <dbReference type="NCBI Taxonomy" id="45464"/>
    <lineage>
        <taxon>Eukaryota</taxon>
        <taxon>Metazoa</taxon>
        <taxon>Ecdysozoa</taxon>
        <taxon>Nematoda</taxon>
        <taxon>Chromadorea</taxon>
        <taxon>Rhabditida</taxon>
        <taxon>Rhabditina</taxon>
        <taxon>Rhabditomorpha</taxon>
        <taxon>Strongyloidea</taxon>
        <taxon>Trichostrongylidae</taxon>
        <taxon>Teladorsagia</taxon>
    </lineage>
</organism>
<dbReference type="GO" id="GO:0004366">
    <property type="term" value="F:glycerol-3-phosphate O-acyltransferase activity"/>
    <property type="evidence" value="ECO:0007669"/>
    <property type="project" value="TreeGrafter"/>
</dbReference>
<evidence type="ECO:0000313" key="2">
    <source>
        <dbReference type="Proteomes" id="UP000230423"/>
    </source>
</evidence>
<dbReference type="GO" id="GO:0016287">
    <property type="term" value="F:glycerone-phosphate O-acyltransferase activity"/>
    <property type="evidence" value="ECO:0007669"/>
    <property type="project" value="TreeGrafter"/>
</dbReference>
<dbReference type="OrthoDB" id="10255570at2759"/>
<dbReference type="PANTHER" id="PTHR12563">
    <property type="entry name" value="GLYCEROL-3-PHOSPHATE ACYLTRANSFERASE"/>
    <property type="match status" value="1"/>
</dbReference>